<dbReference type="OrthoDB" id="5389341at2"/>
<dbReference type="GO" id="GO:0004300">
    <property type="term" value="F:enoyl-CoA hydratase activity"/>
    <property type="evidence" value="ECO:0007669"/>
    <property type="project" value="UniProtKB-EC"/>
</dbReference>
<evidence type="ECO:0000313" key="16">
    <source>
        <dbReference type="Proteomes" id="UP000295657"/>
    </source>
</evidence>
<protein>
    <recommendedName>
        <fullName evidence="4">enoyl-CoA hydratase</fullName>
        <ecNumber evidence="4">4.2.1.17</ecNumber>
    </recommendedName>
</protein>
<keyword evidence="9" id="KW-0443">Lipid metabolism</keyword>
<dbReference type="EMBL" id="SNYQ01000001">
    <property type="protein sequence ID" value="TDQ59823.1"/>
    <property type="molecule type" value="Genomic_DNA"/>
</dbReference>
<evidence type="ECO:0000259" key="13">
    <source>
        <dbReference type="Pfam" id="PF00725"/>
    </source>
</evidence>
<evidence type="ECO:0000256" key="1">
    <source>
        <dbReference type="ARBA" id="ARBA00005005"/>
    </source>
</evidence>
<evidence type="ECO:0000256" key="8">
    <source>
        <dbReference type="ARBA" id="ARBA00023027"/>
    </source>
</evidence>
<proteinExistence type="inferred from homology"/>
<evidence type="ECO:0000256" key="12">
    <source>
        <dbReference type="ARBA" id="ARBA00049556"/>
    </source>
</evidence>
<dbReference type="RefSeq" id="WP_133543084.1">
    <property type="nucleotide sequence ID" value="NZ_SNYQ01000001.1"/>
</dbReference>
<comment type="catalytic activity">
    <reaction evidence="12">
        <text>a (3S)-3-hydroxyacyl-CoA + NAD(+) = a 3-oxoacyl-CoA + NADH + H(+)</text>
        <dbReference type="Rhea" id="RHEA:22432"/>
        <dbReference type="ChEBI" id="CHEBI:15378"/>
        <dbReference type="ChEBI" id="CHEBI:57318"/>
        <dbReference type="ChEBI" id="CHEBI:57540"/>
        <dbReference type="ChEBI" id="CHEBI:57945"/>
        <dbReference type="ChEBI" id="CHEBI:90726"/>
        <dbReference type="EC" id="1.1.1.35"/>
    </reaction>
</comment>
<keyword evidence="16" id="KW-1185">Reference proteome</keyword>
<keyword evidence="7" id="KW-0560">Oxidoreductase</keyword>
<evidence type="ECO:0000256" key="11">
    <source>
        <dbReference type="ARBA" id="ARBA00023268"/>
    </source>
</evidence>
<dbReference type="InterPro" id="IPR006176">
    <property type="entry name" value="3-OHacyl-CoA_DH_NAD-bd"/>
</dbReference>
<evidence type="ECO:0000256" key="9">
    <source>
        <dbReference type="ARBA" id="ARBA00023098"/>
    </source>
</evidence>
<dbReference type="CDD" id="cd06558">
    <property type="entry name" value="crotonase-like"/>
    <property type="match status" value="1"/>
</dbReference>
<evidence type="ECO:0000256" key="10">
    <source>
        <dbReference type="ARBA" id="ARBA00023239"/>
    </source>
</evidence>
<feature type="domain" description="3-hydroxyacyl-CoA dehydrogenase C-terminal" evidence="13">
    <location>
        <begin position="501"/>
        <end position="594"/>
    </location>
</feature>
<dbReference type="PANTHER" id="PTHR43612:SF3">
    <property type="entry name" value="TRIFUNCTIONAL ENZYME SUBUNIT ALPHA, MITOCHONDRIAL"/>
    <property type="match status" value="1"/>
</dbReference>
<comment type="caution">
    <text evidence="15">The sequence shown here is derived from an EMBL/GenBank/DDBJ whole genome shotgun (WGS) entry which is preliminary data.</text>
</comment>
<keyword evidence="5" id="KW-0276">Fatty acid metabolism</keyword>
<dbReference type="PROSITE" id="PS00067">
    <property type="entry name" value="3HCDH"/>
    <property type="match status" value="1"/>
</dbReference>
<evidence type="ECO:0000256" key="4">
    <source>
        <dbReference type="ARBA" id="ARBA00012076"/>
    </source>
</evidence>
<dbReference type="SUPFAM" id="SSF51735">
    <property type="entry name" value="NAD(P)-binding Rossmann-fold domains"/>
    <property type="match status" value="1"/>
</dbReference>
<dbReference type="Proteomes" id="UP000295657">
    <property type="component" value="Unassembled WGS sequence"/>
</dbReference>
<dbReference type="Gene3D" id="3.40.50.720">
    <property type="entry name" value="NAD(P)-binding Rossmann-like Domain"/>
    <property type="match status" value="1"/>
</dbReference>
<comment type="similarity">
    <text evidence="3">In the N-terminal section; belongs to the enoyl-CoA hydratase/isomerase family.</text>
</comment>
<evidence type="ECO:0000256" key="2">
    <source>
        <dbReference type="ARBA" id="ARBA00007005"/>
    </source>
</evidence>
<name>A0A4V3DA40_9PAST</name>
<keyword evidence="11" id="KW-0511">Multifunctional enzyme</keyword>
<evidence type="ECO:0000259" key="14">
    <source>
        <dbReference type="Pfam" id="PF02737"/>
    </source>
</evidence>
<keyword evidence="8" id="KW-0520">NAD</keyword>
<dbReference type="GO" id="GO:0006635">
    <property type="term" value="P:fatty acid beta-oxidation"/>
    <property type="evidence" value="ECO:0007669"/>
    <property type="project" value="UniProtKB-UniPathway"/>
</dbReference>
<dbReference type="InterPro" id="IPR001753">
    <property type="entry name" value="Enoyl-CoA_hydra/iso"/>
</dbReference>
<sequence>MQQEELQHNDEGQSLFTLEVQDKIGIIRINRYDRDFNLFGCDFIGQLRSLLGAVLHRQLQGLVFISAKPNNFIRGFDLSELENKTPQQIRDFAIDAQALMREIECLRVPVVAAIHGDCYGIGLELALACSVRIATDSASTVFAMPQIRSGILPFAGGTRRLSALLGLKEAAQLLFSGNKIGCRHAQQLGLVEVLTSENLLLQTALAHLAQLRRAPSAARISPWKKLRGRAESRAFIRNSLLERIHNRYSSVAFDNSPARESLLALLKATEAKAALAAEANALSQLFFSEQSQVLRRLEQTTRSMKSHYRARSEVQDIKSVAVLGSGFLGAGIAYLSAYRAGLPVRIKDIHLNEIRKALHQTSLLLHKAVDKGELAPGRMLQIMQLISGGERFIGKPGADFVIEAVYENLALKQQMVSEGMKYFGDNIVYATNTSTLSVKEIAESAPNPANVIGFHYFSPVAERKMLEIIPHEQTSEHTLAKAIHFAVQQGKIPLLVADKPGFFVNRILTPYLLEAIRCVIDGEAIEFVDRSLQEFGFSLGPLAMIDDMGLDVLVQSLPNLEACFGSRFALPERVRYLIENDRKGTKNKRGFYLYHSDSGERSMEDGSIYHTLEIVTSNNLEAEEIVRRCILMMINEACYCWQEAIIASREEGNVASVLGAFFPDFRGGIYAYIDKVGAKNIVAELQDHVRRYGERFSPCSWLLELARQES</sequence>
<dbReference type="InterPro" id="IPR006108">
    <property type="entry name" value="3HC_DH_C"/>
</dbReference>
<dbReference type="InterPro" id="IPR008927">
    <property type="entry name" value="6-PGluconate_DH-like_C_sf"/>
</dbReference>
<dbReference type="AlphaFoldDB" id="A0A4V3DA40"/>
<dbReference type="Gene3D" id="1.10.1040.50">
    <property type="match status" value="1"/>
</dbReference>
<dbReference type="Gene3D" id="3.90.226.10">
    <property type="entry name" value="2-enoyl-CoA Hydratase, Chain A, domain 1"/>
    <property type="match status" value="1"/>
</dbReference>
<comment type="similarity">
    <text evidence="2">In the central section; belongs to the 3-hydroxyacyl-CoA dehydrogenase family.</text>
</comment>
<dbReference type="GO" id="GO:0016509">
    <property type="term" value="F:long-chain (3S)-3-hydroxyacyl-CoA dehydrogenase (NAD+) activity"/>
    <property type="evidence" value="ECO:0007669"/>
    <property type="project" value="TreeGrafter"/>
</dbReference>
<feature type="domain" description="3-hydroxyacyl-CoA dehydrogenase NAD binding" evidence="14">
    <location>
        <begin position="319"/>
        <end position="498"/>
    </location>
</feature>
<gene>
    <name evidence="15" type="ORF">EDC45_0485</name>
</gene>
<dbReference type="SUPFAM" id="SSF52096">
    <property type="entry name" value="ClpP/crotonase"/>
    <property type="match status" value="1"/>
</dbReference>
<keyword evidence="6" id="KW-0442">Lipid degradation</keyword>
<dbReference type="PANTHER" id="PTHR43612">
    <property type="entry name" value="TRIFUNCTIONAL ENZYME SUBUNIT ALPHA"/>
    <property type="match status" value="1"/>
</dbReference>
<organism evidence="15 16">
    <name type="scientific">Mesocricetibacter intestinalis</name>
    <dbReference type="NCBI Taxonomy" id="1521930"/>
    <lineage>
        <taxon>Bacteria</taxon>
        <taxon>Pseudomonadati</taxon>
        <taxon>Pseudomonadota</taxon>
        <taxon>Gammaproteobacteria</taxon>
        <taxon>Pasteurellales</taxon>
        <taxon>Pasteurellaceae</taxon>
        <taxon>Mesocricetibacter</taxon>
    </lineage>
</organism>
<dbReference type="FunFam" id="3.40.50.720:FF:000009">
    <property type="entry name" value="Fatty oxidation complex, alpha subunit"/>
    <property type="match status" value="1"/>
</dbReference>
<evidence type="ECO:0000313" key="15">
    <source>
        <dbReference type="EMBL" id="TDQ59823.1"/>
    </source>
</evidence>
<dbReference type="SUPFAM" id="SSF48179">
    <property type="entry name" value="6-phosphogluconate dehydrogenase C-terminal domain-like"/>
    <property type="match status" value="2"/>
</dbReference>
<dbReference type="Pfam" id="PF00725">
    <property type="entry name" value="3HCDH"/>
    <property type="match status" value="1"/>
</dbReference>
<accession>A0A4V3DA40</accession>
<evidence type="ECO:0000256" key="6">
    <source>
        <dbReference type="ARBA" id="ARBA00022963"/>
    </source>
</evidence>
<reference evidence="15 16" key="1">
    <citation type="submission" date="2019-03" db="EMBL/GenBank/DDBJ databases">
        <title>Genomic Encyclopedia of Type Strains, Phase IV (KMG-IV): sequencing the most valuable type-strain genomes for metagenomic binning, comparative biology and taxonomic classification.</title>
        <authorList>
            <person name="Goeker M."/>
        </authorList>
    </citation>
    <scope>NUCLEOTIDE SEQUENCE [LARGE SCALE GENOMIC DNA]</scope>
    <source>
        <strain evidence="15 16">DSM 28403</strain>
    </source>
</reference>
<dbReference type="EC" id="4.2.1.17" evidence="4"/>
<dbReference type="InterPro" id="IPR029045">
    <property type="entry name" value="ClpP/crotonase-like_dom_sf"/>
</dbReference>
<comment type="pathway">
    <text evidence="1">Lipid metabolism; fatty acid beta-oxidation.</text>
</comment>
<evidence type="ECO:0000256" key="3">
    <source>
        <dbReference type="ARBA" id="ARBA00008750"/>
    </source>
</evidence>
<dbReference type="InterPro" id="IPR050136">
    <property type="entry name" value="FA_oxidation_alpha_subunit"/>
</dbReference>
<dbReference type="InterPro" id="IPR006180">
    <property type="entry name" value="3-OHacyl-CoA_DH_CS"/>
</dbReference>
<keyword evidence="10" id="KW-0456">Lyase</keyword>
<evidence type="ECO:0000256" key="5">
    <source>
        <dbReference type="ARBA" id="ARBA00022832"/>
    </source>
</evidence>
<dbReference type="UniPathway" id="UPA00659"/>
<dbReference type="Pfam" id="PF02737">
    <property type="entry name" value="3HCDH_N"/>
    <property type="match status" value="1"/>
</dbReference>
<dbReference type="InterPro" id="IPR036291">
    <property type="entry name" value="NAD(P)-bd_dom_sf"/>
</dbReference>
<evidence type="ECO:0000256" key="7">
    <source>
        <dbReference type="ARBA" id="ARBA00023002"/>
    </source>
</evidence>
<dbReference type="Pfam" id="PF00378">
    <property type="entry name" value="ECH_1"/>
    <property type="match status" value="1"/>
</dbReference>
<dbReference type="GO" id="GO:0070403">
    <property type="term" value="F:NAD+ binding"/>
    <property type="evidence" value="ECO:0007669"/>
    <property type="project" value="InterPro"/>
</dbReference>